<evidence type="ECO:0000256" key="1">
    <source>
        <dbReference type="SAM" id="MobiDB-lite"/>
    </source>
</evidence>
<reference evidence="2" key="1">
    <citation type="submission" date="2020-07" db="EMBL/GenBank/DDBJ databases">
        <title>Ethylene signaling mediates host invasion by parasitic plants.</title>
        <authorList>
            <person name="Yoshida S."/>
        </authorList>
    </citation>
    <scope>NUCLEOTIDE SEQUENCE</scope>
    <source>
        <strain evidence="2">Okayama</strain>
    </source>
</reference>
<evidence type="ECO:0000313" key="2">
    <source>
        <dbReference type="EMBL" id="GFP89459.1"/>
    </source>
</evidence>
<organism evidence="2 3">
    <name type="scientific">Phtheirospermum japonicum</name>
    <dbReference type="NCBI Taxonomy" id="374723"/>
    <lineage>
        <taxon>Eukaryota</taxon>
        <taxon>Viridiplantae</taxon>
        <taxon>Streptophyta</taxon>
        <taxon>Embryophyta</taxon>
        <taxon>Tracheophyta</taxon>
        <taxon>Spermatophyta</taxon>
        <taxon>Magnoliopsida</taxon>
        <taxon>eudicotyledons</taxon>
        <taxon>Gunneridae</taxon>
        <taxon>Pentapetalae</taxon>
        <taxon>asterids</taxon>
        <taxon>lamiids</taxon>
        <taxon>Lamiales</taxon>
        <taxon>Orobanchaceae</taxon>
        <taxon>Orobanchaceae incertae sedis</taxon>
        <taxon>Phtheirospermum</taxon>
    </lineage>
</organism>
<protein>
    <submittedName>
        <fullName evidence="2">Uncharacterized protein</fullName>
    </submittedName>
</protein>
<name>A0A830BTQ4_9LAMI</name>
<accession>A0A830BTQ4</accession>
<comment type="caution">
    <text evidence="2">The sequence shown here is derived from an EMBL/GenBank/DDBJ whole genome shotgun (WGS) entry which is preliminary data.</text>
</comment>
<keyword evidence="3" id="KW-1185">Reference proteome</keyword>
<dbReference type="Proteomes" id="UP000653305">
    <property type="component" value="Unassembled WGS sequence"/>
</dbReference>
<feature type="compositionally biased region" description="Polar residues" evidence="1">
    <location>
        <begin position="11"/>
        <end position="20"/>
    </location>
</feature>
<dbReference type="EMBL" id="BMAC01000191">
    <property type="protein sequence ID" value="GFP89459.1"/>
    <property type="molecule type" value="Genomic_DNA"/>
</dbReference>
<feature type="region of interest" description="Disordered" evidence="1">
    <location>
        <begin position="1"/>
        <end position="30"/>
    </location>
</feature>
<sequence length="65" mass="7046">MKQHEKGSGNGNTLNPTKASTPEKPPQPGKLVCSSQYSVLVPHGYMKLFQMASCFDEFSSVAEIS</sequence>
<gene>
    <name evidence="2" type="ORF">PHJA_001089500</name>
</gene>
<proteinExistence type="predicted"/>
<evidence type="ECO:0000313" key="3">
    <source>
        <dbReference type="Proteomes" id="UP000653305"/>
    </source>
</evidence>
<dbReference type="AlphaFoldDB" id="A0A830BTQ4"/>